<evidence type="ECO:0000256" key="18">
    <source>
        <dbReference type="ARBA" id="ARBA00023268"/>
    </source>
</evidence>
<proteinExistence type="inferred from homology"/>
<comment type="similarity">
    <text evidence="22">In the N-terminal section; belongs to the LigD polymerase family.</text>
</comment>
<dbReference type="GO" id="GO:0003677">
    <property type="term" value="F:DNA binding"/>
    <property type="evidence" value="ECO:0007669"/>
    <property type="project" value="UniProtKB-KW"/>
</dbReference>
<gene>
    <name evidence="24" type="ORF">N784_16085</name>
</gene>
<keyword evidence="16" id="KW-0234">DNA repair</keyword>
<evidence type="ECO:0000256" key="21">
    <source>
        <dbReference type="ARBA" id="ARBA00049981"/>
    </source>
</evidence>
<evidence type="ECO:0000256" key="4">
    <source>
        <dbReference type="ARBA" id="ARBA00022679"/>
    </source>
</evidence>
<dbReference type="CDD" id="cd07906">
    <property type="entry name" value="Adenylation_DNA_ligase_LigD_LigC"/>
    <property type="match status" value="1"/>
</dbReference>
<dbReference type="GO" id="GO:0003910">
    <property type="term" value="F:DNA ligase (ATP) activity"/>
    <property type="evidence" value="ECO:0007669"/>
    <property type="project" value="UniProtKB-EC"/>
</dbReference>
<evidence type="ECO:0000256" key="9">
    <source>
        <dbReference type="ARBA" id="ARBA00022763"/>
    </source>
</evidence>
<evidence type="ECO:0000256" key="12">
    <source>
        <dbReference type="ARBA" id="ARBA00022840"/>
    </source>
</evidence>
<dbReference type="NCBIfam" id="TIGR02776">
    <property type="entry name" value="NHEJ_ligase_prk"/>
    <property type="match status" value="1"/>
</dbReference>
<evidence type="ECO:0000256" key="7">
    <source>
        <dbReference type="ARBA" id="ARBA00022723"/>
    </source>
</evidence>
<evidence type="ECO:0000256" key="8">
    <source>
        <dbReference type="ARBA" id="ARBA00022741"/>
    </source>
</evidence>
<keyword evidence="4" id="KW-0808">Transferase</keyword>
<evidence type="ECO:0000256" key="20">
    <source>
        <dbReference type="ARBA" id="ARBA00034003"/>
    </source>
</evidence>
<dbReference type="Pfam" id="PF01068">
    <property type="entry name" value="DNA_ligase_A_M"/>
    <property type="match status" value="1"/>
</dbReference>
<reference evidence="24 25" key="1">
    <citation type="submission" date="2013-08" db="EMBL/GenBank/DDBJ databases">
        <authorList>
            <person name="Huang J."/>
            <person name="Wang G."/>
        </authorList>
    </citation>
    <scope>NUCLEOTIDE SEQUENCE [LARGE SCALE GENOMIC DNA]</scope>
    <source>
        <strain evidence="24 25">JSM 072002</strain>
    </source>
</reference>
<dbReference type="NCBIfam" id="TIGR02779">
    <property type="entry name" value="NHEJ_ligase_lig"/>
    <property type="match status" value="1"/>
</dbReference>
<dbReference type="AlphaFoldDB" id="A0A0A5HU43"/>
<evidence type="ECO:0000256" key="6">
    <source>
        <dbReference type="ARBA" id="ARBA00022722"/>
    </source>
</evidence>
<keyword evidence="11" id="KW-0269">Exonuclease</keyword>
<keyword evidence="8" id="KW-0547">Nucleotide-binding</keyword>
<evidence type="ECO:0000256" key="1">
    <source>
        <dbReference type="ARBA" id="ARBA00001936"/>
    </source>
</evidence>
<dbReference type="GO" id="GO:0003887">
    <property type="term" value="F:DNA-directed DNA polymerase activity"/>
    <property type="evidence" value="ECO:0007669"/>
    <property type="project" value="UniProtKB-KW"/>
</dbReference>
<evidence type="ECO:0000259" key="23">
    <source>
        <dbReference type="PROSITE" id="PS50160"/>
    </source>
</evidence>
<dbReference type="PANTHER" id="PTHR42705:SF2">
    <property type="entry name" value="BIFUNCTIONAL NON-HOMOLOGOUS END JOINING PROTEIN LIGD"/>
    <property type="match status" value="1"/>
</dbReference>
<keyword evidence="25" id="KW-1185">Reference proteome</keyword>
<keyword evidence="9" id="KW-0227">DNA damage</keyword>
<comment type="catalytic activity">
    <reaction evidence="20">
        <text>ATP + (deoxyribonucleotide)n-3'-hydroxyl + 5'-phospho-(deoxyribonucleotide)m = (deoxyribonucleotide)n+m + AMP + diphosphate.</text>
        <dbReference type="EC" id="6.5.1.1"/>
    </reaction>
</comment>
<dbReference type="GO" id="GO:0006281">
    <property type="term" value="P:DNA repair"/>
    <property type="evidence" value="ECO:0007669"/>
    <property type="project" value="UniProtKB-KW"/>
</dbReference>
<evidence type="ECO:0000313" key="24">
    <source>
        <dbReference type="EMBL" id="KGX87167.1"/>
    </source>
</evidence>
<name>A0A0A5HU43_9BACI</name>
<evidence type="ECO:0000256" key="14">
    <source>
        <dbReference type="ARBA" id="ARBA00023125"/>
    </source>
</evidence>
<dbReference type="InterPro" id="IPR014143">
    <property type="entry name" value="NHEJ_ligase_prk"/>
</dbReference>
<evidence type="ECO:0000256" key="13">
    <source>
        <dbReference type="ARBA" id="ARBA00022932"/>
    </source>
</evidence>
<keyword evidence="15" id="KW-0233">DNA recombination</keyword>
<dbReference type="NCBIfam" id="TIGR02778">
    <property type="entry name" value="ligD_pol"/>
    <property type="match status" value="1"/>
</dbReference>
<evidence type="ECO:0000256" key="2">
    <source>
        <dbReference type="ARBA" id="ARBA00012727"/>
    </source>
</evidence>
<evidence type="ECO:0000256" key="17">
    <source>
        <dbReference type="ARBA" id="ARBA00023211"/>
    </source>
</evidence>
<keyword evidence="7" id="KW-0479">Metal-binding</keyword>
<evidence type="ECO:0000256" key="10">
    <source>
        <dbReference type="ARBA" id="ARBA00022801"/>
    </source>
</evidence>
<comment type="similarity">
    <text evidence="21">In the C-terminal section; belongs to the ATP-dependent DNA ligase family.</text>
</comment>
<keyword evidence="14" id="KW-0238">DNA-binding</keyword>
<dbReference type="InterPro" id="IPR012310">
    <property type="entry name" value="DNA_ligase_ATP-dep_cent"/>
</dbReference>
<evidence type="ECO:0000256" key="3">
    <source>
        <dbReference type="ARBA" id="ARBA00022598"/>
    </source>
</evidence>
<evidence type="ECO:0000256" key="15">
    <source>
        <dbReference type="ARBA" id="ARBA00023172"/>
    </source>
</evidence>
<keyword evidence="6" id="KW-0540">Nuclease</keyword>
<organism evidence="24 25">
    <name type="scientific">Pontibacillus litoralis JSM 072002</name>
    <dbReference type="NCBI Taxonomy" id="1385512"/>
    <lineage>
        <taxon>Bacteria</taxon>
        <taxon>Bacillati</taxon>
        <taxon>Bacillota</taxon>
        <taxon>Bacilli</taxon>
        <taxon>Bacillales</taxon>
        <taxon>Bacillaceae</taxon>
        <taxon>Pontibacillus</taxon>
    </lineage>
</organism>
<comment type="caution">
    <text evidence="24">The sequence shown here is derived from an EMBL/GenBank/DDBJ whole genome shotgun (WGS) entry which is preliminary data.</text>
</comment>
<evidence type="ECO:0000256" key="22">
    <source>
        <dbReference type="ARBA" id="ARBA00049990"/>
    </source>
</evidence>
<dbReference type="PROSITE" id="PS50160">
    <property type="entry name" value="DNA_LIGASE_A3"/>
    <property type="match status" value="1"/>
</dbReference>
<keyword evidence="13" id="KW-0239">DNA-directed DNA polymerase</keyword>
<protein>
    <recommendedName>
        <fullName evidence="2">DNA ligase (ATP)</fullName>
        <ecNumber evidence="2">6.5.1.1</ecNumber>
    </recommendedName>
    <alternativeName>
        <fullName evidence="19">NHEJ DNA polymerase</fullName>
    </alternativeName>
</protein>
<keyword evidence="17" id="KW-0464">Manganese</keyword>
<dbReference type="eggNOG" id="COG1793">
    <property type="taxonomic scope" value="Bacteria"/>
</dbReference>
<sequence length="605" mass="70562">MHMHKPMLPTLVDQAPNGEEWIYEVKYDGFRALLHWTKEAVDIWSRNENKLNKQFPEIIQQCKQLTETLSNYLPLWIDAELTILNTPFQANFSLIQQRNRLRNKTAIHKLSVERPATLMCFDIIHYKGQDVVQLPLIERKALLDQIIHTLTHATFIQQVPYEQDWHHLWKNVFTHLGEGVVAKRIHSQYDKGIRSKQWLKIKNWRTVNGFLSTYNSDNDYYTVGLYNGDTIEVLGSFKHGLSPEQHQTLKNFFYQHGISTQHVYKMKPSVCVEINCLQAKNNELREPFFGDFRFDLSPEACTKEQNNWLLALFPHVDISNPDKKLWKIPAFQKRDLLLYLREIAPYMLPHLQHKQLTIIRFPNGIEKESFFQKHIPHYAPPYVTSIQINEETFMACDNLETLIWLGNQAAIEYHIPFEQLDQPLPNEIVFDLDPPNRNAFSLAVFAAQLLKQLFDELHIQSFVKTSGNKGLQVHIPITKGSFTYRETRIFTATIAQVLVQQHPEHFTIERLKKKRGNRLYIDYVQHGEGKTLIAPYSPRATKEATVATPLYWHEITEDLSPTDFTINNLLARVKKYGCPLATLEQARANQHTEAIQSIIERCSSD</sequence>
<dbReference type="PANTHER" id="PTHR42705">
    <property type="entry name" value="BIFUNCTIONAL NON-HOMOLOGOUS END JOINING PROTEIN LIGD"/>
    <property type="match status" value="1"/>
</dbReference>
<dbReference type="InterPro" id="IPR014146">
    <property type="entry name" value="LigD_ligase_dom"/>
</dbReference>
<keyword evidence="18" id="KW-0511">Multifunctional enzyme</keyword>
<dbReference type="InterPro" id="IPR014145">
    <property type="entry name" value="LigD_pol_dom"/>
</dbReference>
<dbReference type="eggNOG" id="COG3285">
    <property type="taxonomic scope" value="Bacteria"/>
</dbReference>
<accession>A0A0A5HU43</accession>
<keyword evidence="10" id="KW-0378">Hydrolase</keyword>
<dbReference type="GO" id="GO:0005524">
    <property type="term" value="F:ATP binding"/>
    <property type="evidence" value="ECO:0007669"/>
    <property type="project" value="UniProtKB-KW"/>
</dbReference>
<keyword evidence="3 24" id="KW-0436">Ligase</keyword>
<dbReference type="GO" id="GO:0004527">
    <property type="term" value="F:exonuclease activity"/>
    <property type="evidence" value="ECO:0007669"/>
    <property type="project" value="UniProtKB-KW"/>
</dbReference>
<dbReference type="SUPFAM" id="SSF56091">
    <property type="entry name" value="DNA ligase/mRNA capping enzyme, catalytic domain"/>
    <property type="match status" value="1"/>
</dbReference>
<dbReference type="GO" id="GO:0006310">
    <property type="term" value="P:DNA recombination"/>
    <property type="evidence" value="ECO:0007669"/>
    <property type="project" value="UniProtKB-KW"/>
</dbReference>
<evidence type="ECO:0000313" key="25">
    <source>
        <dbReference type="Proteomes" id="UP000030401"/>
    </source>
</evidence>
<dbReference type="PROSITE" id="PS00697">
    <property type="entry name" value="DNA_LIGASE_A1"/>
    <property type="match status" value="1"/>
</dbReference>
<dbReference type="Proteomes" id="UP000030401">
    <property type="component" value="Unassembled WGS sequence"/>
</dbReference>
<evidence type="ECO:0000256" key="11">
    <source>
        <dbReference type="ARBA" id="ARBA00022839"/>
    </source>
</evidence>
<dbReference type="STRING" id="1385512.N784_16085"/>
<dbReference type="EC" id="6.5.1.1" evidence="2"/>
<dbReference type="Pfam" id="PF21686">
    <property type="entry name" value="LigD_Prim-Pol"/>
    <property type="match status" value="1"/>
</dbReference>
<dbReference type="Gene3D" id="3.90.920.10">
    <property type="entry name" value="DNA primase, PRIM domain"/>
    <property type="match status" value="1"/>
</dbReference>
<feature type="domain" description="ATP-dependent DNA ligase family profile" evidence="23">
    <location>
        <begin position="118"/>
        <end position="237"/>
    </location>
</feature>
<dbReference type="InterPro" id="IPR052171">
    <property type="entry name" value="NHEJ_LigD"/>
</dbReference>
<evidence type="ECO:0000256" key="5">
    <source>
        <dbReference type="ARBA" id="ARBA00022695"/>
    </source>
</evidence>
<dbReference type="GO" id="GO:0046872">
    <property type="term" value="F:metal ion binding"/>
    <property type="evidence" value="ECO:0007669"/>
    <property type="project" value="UniProtKB-KW"/>
</dbReference>
<evidence type="ECO:0000256" key="19">
    <source>
        <dbReference type="ARBA" id="ARBA00029943"/>
    </source>
</evidence>
<evidence type="ECO:0000256" key="16">
    <source>
        <dbReference type="ARBA" id="ARBA00023204"/>
    </source>
</evidence>
<dbReference type="Gene3D" id="3.30.470.30">
    <property type="entry name" value="DNA ligase/mRNA capping enzyme"/>
    <property type="match status" value="1"/>
</dbReference>
<keyword evidence="12" id="KW-0067">ATP-binding</keyword>
<keyword evidence="5" id="KW-0548">Nucleotidyltransferase</keyword>
<dbReference type="InterPro" id="IPR016059">
    <property type="entry name" value="DNA_ligase_ATP-dep_CS"/>
</dbReference>
<dbReference type="EMBL" id="AVPG01000008">
    <property type="protein sequence ID" value="KGX87167.1"/>
    <property type="molecule type" value="Genomic_DNA"/>
</dbReference>
<comment type="cofactor">
    <cofactor evidence="1">
        <name>Mn(2+)</name>
        <dbReference type="ChEBI" id="CHEBI:29035"/>
    </cofactor>
</comment>